<dbReference type="InterPro" id="IPR015813">
    <property type="entry name" value="Pyrv/PenolPyrv_kinase-like_dom"/>
</dbReference>
<evidence type="ECO:0000259" key="5">
    <source>
        <dbReference type="Pfam" id="PF03328"/>
    </source>
</evidence>
<gene>
    <name evidence="6" type="primary">BQ5605_C052g12576</name>
    <name evidence="6" type="ORF">BQ5605_C052G12576</name>
</gene>
<keyword evidence="7" id="KW-1185">Reference proteome</keyword>
<dbReference type="GO" id="GO:0006107">
    <property type="term" value="P:oxaloacetate metabolic process"/>
    <property type="evidence" value="ECO:0007669"/>
    <property type="project" value="TreeGrafter"/>
</dbReference>
<dbReference type="STRING" id="796604.A0A2X0NAM6"/>
<evidence type="ECO:0000313" key="7">
    <source>
        <dbReference type="Proteomes" id="UP000249464"/>
    </source>
</evidence>
<evidence type="ECO:0000256" key="3">
    <source>
        <dbReference type="ARBA" id="ARBA00022842"/>
    </source>
</evidence>
<dbReference type="Proteomes" id="UP000249464">
    <property type="component" value="Unassembled WGS sequence"/>
</dbReference>
<feature type="region of interest" description="Disordered" evidence="4">
    <location>
        <begin position="50"/>
        <end position="70"/>
    </location>
</feature>
<evidence type="ECO:0000313" key="6">
    <source>
        <dbReference type="EMBL" id="SGZ29952.1"/>
    </source>
</evidence>
<sequence length="414" mass="44416">MSALARIPTPSALRAIQHGIRYSRCACTCAVRPLAAPQPPHHRRTFIAAPLGARDSTSASTSKLAPEPPARSVSARRALLYVPGSNVKMLRSALSKGTSDALILDLEDSVATGQKGAARQNVFDALQSADSTQSQLFVRINSPTRSFGLDDLQVVLKSSNLQGIVIPKVDTVQDVQVVDRCISEHGLETTKDRIKLIVSVESPLSLINLKEIATSSNRIDALLFAAEDYCASSNIIRTESRQEMLFVRSQIVAVAKAFGLGAIDLVHTAYKGETATQGLKEEATEGRRLGFDGKQCIHPNQVETVQKCFTPSEKDIERATRILEQYNVASLGGAGAYGLIGEDGNSAMIDAPMLLQAERILAQAKAAGPRLTRWLGSKSRASLALVSLPSPTIFQPQCCARTQPLESGSSPPTF</sequence>
<dbReference type="PANTHER" id="PTHR32308:SF0">
    <property type="entry name" value="HPCH_HPAI ALDOLASE_CITRATE LYASE DOMAIN-CONTAINING PROTEIN"/>
    <property type="match status" value="1"/>
</dbReference>
<organism evidence="6 7">
    <name type="scientific">Microbotryum silenes-dioicae</name>
    <dbReference type="NCBI Taxonomy" id="796604"/>
    <lineage>
        <taxon>Eukaryota</taxon>
        <taxon>Fungi</taxon>
        <taxon>Dikarya</taxon>
        <taxon>Basidiomycota</taxon>
        <taxon>Pucciniomycotina</taxon>
        <taxon>Microbotryomycetes</taxon>
        <taxon>Microbotryales</taxon>
        <taxon>Microbotryaceae</taxon>
        <taxon>Microbotryum</taxon>
    </lineage>
</organism>
<accession>A0A2X0NAM6</accession>
<feature type="domain" description="HpcH/HpaI aldolase/citrate lyase" evidence="5">
    <location>
        <begin position="77"/>
        <end position="299"/>
    </location>
</feature>
<dbReference type="GO" id="GO:0000287">
    <property type="term" value="F:magnesium ion binding"/>
    <property type="evidence" value="ECO:0007669"/>
    <property type="project" value="TreeGrafter"/>
</dbReference>
<evidence type="ECO:0000256" key="2">
    <source>
        <dbReference type="ARBA" id="ARBA00022723"/>
    </source>
</evidence>
<evidence type="ECO:0000256" key="4">
    <source>
        <dbReference type="SAM" id="MobiDB-lite"/>
    </source>
</evidence>
<dbReference type="AlphaFoldDB" id="A0A2X0NAM6"/>
<dbReference type="InterPro" id="IPR040442">
    <property type="entry name" value="Pyrv_kinase-like_dom_sf"/>
</dbReference>
<proteinExistence type="predicted"/>
<evidence type="ECO:0000256" key="1">
    <source>
        <dbReference type="ARBA" id="ARBA00001946"/>
    </source>
</evidence>
<dbReference type="PANTHER" id="PTHR32308">
    <property type="entry name" value="LYASE BETA SUBUNIT, PUTATIVE (AFU_ORTHOLOGUE AFUA_4G13030)-RELATED"/>
    <property type="match status" value="1"/>
</dbReference>
<dbReference type="Pfam" id="PF03328">
    <property type="entry name" value="HpcH_HpaI"/>
    <property type="match status" value="1"/>
</dbReference>
<name>A0A2X0NAM6_9BASI</name>
<dbReference type="InterPro" id="IPR005000">
    <property type="entry name" value="Aldolase/citrate-lyase_domain"/>
</dbReference>
<reference evidence="6 7" key="1">
    <citation type="submission" date="2016-11" db="EMBL/GenBank/DDBJ databases">
        <authorList>
            <person name="Jaros S."/>
            <person name="Januszkiewicz K."/>
            <person name="Wedrychowicz H."/>
        </authorList>
    </citation>
    <scope>NUCLEOTIDE SEQUENCE [LARGE SCALE GENOMIC DNA]</scope>
</reference>
<protein>
    <submittedName>
        <fullName evidence="6">BQ5605_C052g12576 protein</fullName>
    </submittedName>
</protein>
<dbReference type="Gene3D" id="3.20.20.60">
    <property type="entry name" value="Phosphoenolpyruvate-binding domains"/>
    <property type="match status" value="1"/>
</dbReference>
<keyword evidence="2" id="KW-0479">Metal-binding</keyword>
<dbReference type="EMBL" id="FQNC01000099">
    <property type="protein sequence ID" value="SGZ29952.1"/>
    <property type="molecule type" value="Genomic_DNA"/>
</dbReference>
<keyword evidence="3" id="KW-0460">Magnesium</keyword>
<dbReference type="GO" id="GO:0003824">
    <property type="term" value="F:catalytic activity"/>
    <property type="evidence" value="ECO:0007669"/>
    <property type="project" value="InterPro"/>
</dbReference>
<dbReference type="SUPFAM" id="SSF51621">
    <property type="entry name" value="Phosphoenolpyruvate/pyruvate domain"/>
    <property type="match status" value="1"/>
</dbReference>
<comment type="cofactor">
    <cofactor evidence="1">
        <name>Mg(2+)</name>
        <dbReference type="ChEBI" id="CHEBI:18420"/>
    </cofactor>
</comment>